<dbReference type="Gene3D" id="3.20.20.330">
    <property type="entry name" value="Homocysteine-binding-like domain"/>
    <property type="match status" value="1"/>
</dbReference>
<name>A0A168LA23_ABSGL</name>
<reference evidence="7" key="1">
    <citation type="submission" date="2016-04" db="EMBL/GenBank/DDBJ databases">
        <authorList>
            <person name="Evans L.H."/>
            <person name="Alamgir A."/>
            <person name="Owens N."/>
            <person name="Weber N.D."/>
            <person name="Virtaneva K."/>
            <person name="Barbian K."/>
            <person name="Babar A."/>
            <person name="Rosenke K."/>
        </authorList>
    </citation>
    <scope>NUCLEOTIDE SEQUENCE [LARGE SCALE GENOMIC DNA]</scope>
    <source>
        <strain evidence="7">CBS 101.48</strain>
    </source>
</reference>
<dbReference type="InterPro" id="IPR051486">
    <property type="entry name" value="Hcy_S-methyltransferase"/>
</dbReference>
<dbReference type="Proteomes" id="UP000078561">
    <property type="component" value="Unassembled WGS sequence"/>
</dbReference>
<dbReference type="InterPro" id="IPR036589">
    <property type="entry name" value="HCY_dom_sf"/>
</dbReference>
<evidence type="ECO:0000259" key="6">
    <source>
        <dbReference type="PROSITE" id="PS50970"/>
    </source>
</evidence>
<dbReference type="FunCoup" id="A0A168LA23">
    <property type="interactions" value="29"/>
</dbReference>
<evidence type="ECO:0000256" key="4">
    <source>
        <dbReference type="ARBA" id="ARBA00022833"/>
    </source>
</evidence>
<dbReference type="InParanoid" id="A0A168LA23"/>
<dbReference type="InterPro" id="IPR017226">
    <property type="entry name" value="BHMT-like"/>
</dbReference>
<proteinExistence type="predicted"/>
<dbReference type="GO" id="GO:0008898">
    <property type="term" value="F:S-adenosylmethionine-homocysteine S-methyltransferase activity"/>
    <property type="evidence" value="ECO:0007669"/>
    <property type="project" value="TreeGrafter"/>
</dbReference>
<evidence type="ECO:0000256" key="3">
    <source>
        <dbReference type="ARBA" id="ARBA00022723"/>
    </source>
</evidence>
<comment type="cofactor">
    <cofactor evidence="5">
        <name>Zn(2+)</name>
        <dbReference type="ChEBI" id="CHEBI:29105"/>
    </cofactor>
</comment>
<dbReference type="PANTHER" id="PTHR46015:SF1">
    <property type="entry name" value="HOMOCYSTEINE S-METHYLTRANSFERASE-LIKE ISOFORM 1"/>
    <property type="match status" value="1"/>
</dbReference>
<gene>
    <name evidence="7" type="primary">ABSGL_01769.1 scaffold 2142</name>
</gene>
<feature type="binding site" evidence="5">
    <location>
        <position position="303"/>
    </location>
    <ligand>
        <name>Zn(2+)</name>
        <dbReference type="ChEBI" id="CHEBI:29105"/>
    </ligand>
</feature>
<feature type="domain" description="Hcy-binding" evidence="6">
    <location>
        <begin position="1"/>
        <end position="317"/>
    </location>
</feature>
<evidence type="ECO:0000313" key="8">
    <source>
        <dbReference type="Proteomes" id="UP000078561"/>
    </source>
</evidence>
<sequence>MALRFPIVLDGGFATELERQFGKDLTGKLWSAKCLDEDPDAVKAIHRSYFEAGSNVATTCSYQATIEGFLEAGYTLTKAQELMKKSVSLARDARDDFKNSHPTDTQPRLIALSMGCYGAKLANGAEYTGDYGAITKHDLIRFHKDRLVLFLQEPGIDLILFETIPSSLEAEAIHDLIKTWAPSDTTPSLPPMAVSFSCQSNDRISDGALLEQCVAFYDDLESVVGLGVNCTKLQYIPSLVSILVAKQQHSGKAVVLYPDGGGIWDAKERNWIQGSKMSPERFCEMVTNVMGECGTNIMVGGCCGTEVAHIRLLSHNMPS</sequence>
<dbReference type="EMBL" id="LT550954">
    <property type="protein sequence ID" value="SAL96371.1"/>
    <property type="molecule type" value="Genomic_DNA"/>
</dbReference>
<dbReference type="GO" id="GO:0032259">
    <property type="term" value="P:methylation"/>
    <property type="evidence" value="ECO:0007669"/>
    <property type="project" value="UniProtKB-KW"/>
</dbReference>
<dbReference type="Pfam" id="PF02574">
    <property type="entry name" value="S-methyl_trans"/>
    <property type="match status" value="1"/>
</dbReference>
<dbReference type="AlphaFoldDB" id="A0A168LA23"/>
<dbReference type="InterPro" id="IPR003726">
    <property type="entry name" value="HCY_dom"/>
</dbReference>
<dbReference type="OMA" id="TECYEAQ"/>
<dbReference type="NCBIfam" id="NF007020">
    <property type="entry name" value="PRK09485.1"/>
    <property type="match status" value="1"/>
</dbReference>
<keyword evidence="3 5" id="KW-0479">Metal-binding</keyword>
<dbReference type="GO" id="GO:0008270">
    <property type="term" value="F:zinc ion binding"/>
    <property type="evidence" value="ECO:0007669"/>
    <property type="project" value="InterPro"/>
</dbReference>
<evidence type="ECO:0000256" key="2">
    <source>
        <dbReference type="ARBA" id="ARBA00022679"/>
    </source>
</evidence>
<feature type="binding site" evidence="5">
    <location>
        <position position="302"/>
    </location>
    <ligand>
        <name>Zn(2+)</name>
        <dbReference type="ChEBI" id="CHEBI:29105"/>
    </ligand>
</feature>
<dbReference type="GO" id="GO:0033528">
    <property type="term" value="P:S-methylmethionine cycle"/>
    <property type="evidence" value="ECO:0007669"/>
    <property type="project" value="TreeGrafter"/>
</dbReference>
<protein>
    <recommendedName>
        <fullName evidence="6">Hcy-binding domain-containing protein</fullName>
    </recommendedName>
</protein>
<dbReference type="PROSITE" id="PS50970">
    <property type="entry name" value="HCY"/>
    <property type="match status" value="1"/>
</dbReference>
<feature type="binding site" evidence="5">
    <location>
        <position position="230"/>
    </location>
    <ligand>
        <name>Zn(2+)</name>
        <dbReference type="ChEBI" id="CHEBI:29105"/>
    </ligand>
</feature>
<keyword evidence="2 5" id="KW-0808">Transferase</keyword>
<evidence type="ECO:0000256" key="1">
    <source>
        <dbReference type="ARBA" id="ARBA00022603"/>
    </source>
</evidence>
<evidence type="ECO:0000313" key="7">
    <source>
        <dbReference type="EMBL" id="SAL96371.1"/>
    </source>
</evidence>
<dbReference type="GO" id="GO:0009086">
    <property type="term" value="P:methionine biosynthetic process"/>
    <property type="evidence" value="ECO:0007669"/>
    <property type="project" value="InterPro"/>
</dbReference>
<dbReference type="SUPFAM" id="SSF82282">
    <property type="entry name" value="Homocysteine S-methyltransferase"/>
    <property type="match status" value="1"/>
</dbReference>
<dbReference type="PANTHER" id="PTHR46015">
    <property type="entry name" value="ZGC:172121"/>
    <property type="match status" value="1"/>
</dbReference>
<dbReference type="PIRSF" id="PIRSF037505">
    <property type="entry name" value="Betaine_HMT"/>
    <property type="match status" value="1"/>
</dbReference>
<dbReference type="OrthoDB" id="261426at2759"/>
<dbReference type="STRING" id="4829.A0A168LA23"/>
<evidence type="ECO:0000256" key="5">
    <source>
        <dbReference type="PROSITE-ProRule" id="PRU00333"/>
    </source>
</evidence>
<organism evidence="7">
    <name type="scientific">Absidia glauca</name>
    <name type="common">Pin mould</name>
    <dbReference type="NCBI Taxonomy" id="4829"/>
    <lineage>
        <taxon>Eukaryota</taxon>
        <taxon>Fungi</taxon>
        <taxon>Fungi incertae sedis</taxon>
        <taxon>Mucoromycota</taxon>
        <taxon>Mucoromycotina</taxon>
        <taxon>Mucoromycetes</taxon>
        <taxon>Mucorales</taxon>
        <taxon>Cunninghamellaceae</taxon>
        <taxon>Absidia</taxon>
    </lineage>
</organism>
<keyword evidence="1 5" id="KW-0489">Methyltransferase</keyword>
<accession>A0A168LA23</accession>
<keyword evidence="8" id="KW-1185">Reference proteome</keyword>
<keyword evidence="4 5" id="KW-0862">Zinc</keyword>